<accession>A0ABP3HRI5</accession>
<dbReference type="EMBL" id="BAAABW010000039">
    <property type="protein sequence ID" value="GAA0378079.1"/>
    <property type="molecule type" value="Genomic_DNA"/>
</dbReference>
<dbReference type="Proteomes" id="UP001500063">
    <property type="component" value="Unassembled WGS sequence"/>
</dbReference>
<comment type="caution">
    <text evidence="2">The sequence shown here is derived from an EMBL/GenBank/DDBJ whole genome shotgun (WGS) entry which is preliminary data.</text>
</comment>
<feature type="signal peptide" evidence="1">
    <location>
        <begin position="1"/>
        <end position="30"/>
    </location>
</feature>
<reference evidence="3" key="1">
    <citation type="journal article" date="2019" name="Int. J. Syst. Evol. Microbiol.">
        <title>The Global Catalogue of Microorganisms (GCM) 10K type strain sequencing project: providing services to taxonomists for standard genome sequencing and annotation.</title>
        <authorList>
            <consortium name="The Broad Institute Genomics Platform"/>
            <consortium name="The Broad Institute Genome Sequencing Center for Infectious Disease"/>
            <person name="Wu L."/>
            <person name="Ma J."/>
        </authorList>
    </citation>
    <scope>NUCLEOTIDE SEQUENCE [LARGE SCALE GENOMIC DNA]</scope>
    <source>
        <strain evidence="3">JCM 4565</strain>
    </source>
</reference>
<protein>
    <recommendedName>
        <fullName evidence="4">Secreted protein</fullName>
    </recommendedName>
</protein>
<evidence type="ECO:0008006" key="4">
    <source>
        <dbReference type="Google" id="ProtNLM"/>
    </source>
</evidence>
<feature type="chain" id="PRO_5045123952" description="Secreted protein" evidence="1">
    <location>
        <begin position="31"/>
        <end position="174"/>
    </location>
</feature>
<keyword evidence="1" id="KW-0732">Signal</keyword>
<organism evidence="2 3">
    <name type="scientific">Streptomyces blastmyceticus</name>
    <dbReference type="NCBI Taxonomy" id="68180"/>
    <lineage>
        <taxon>Bacteria</taxon>
        <taxon>Bacillati</taxon>
        <taxon>Actinomycetota</taxon>
        <taxon>Actinomycetes</taxon>
        <taxon>Kitasatosporales</taxon>
        <taxon>Streptomycetaceae</taxon>
        <taxon>Streptomyces</taxon>
    </lineage>
</organism>
<evidence type="ECO:0000256" key="1">
    <source>
        <dbReference type="SAM" id="SignalP"/>
    </source>
</evidence>
<evidence type="ECO:0000313" key="2">
    <source>
        <dbReference type="EMBL" id="GAA0378079.1"/>
    </source>
</evidence>
<evidence type="ECO:0000313" key="3">
    <source>
        <dbReference type="Proteomes" id="UP001500063"/>
    </source>
</evidence>
<dbReference type="RefSeq" id="WP_344123738.1">
    <property type="nucleotide sequence ID" value="NZ_BAAABW010000039.1"/>
</dbReference>
<proteinExistence type="predicted"/>
<keyword evidence="3" id="KW-1185">Reference proteome</keyword>
<name>A0ABP3HRI5_9ACTN</name>
<sequence>MARSVAGLRAGIAAAAALAAAALVAPPAVAAEQPGLRVAKNADSQTRAVIQAAPQAAAAAATACGPGYVLSRAIPLPEGTDPRSRLATLFNYTKNGNDGGCSIFDNNVGSSRHMKISVCDSQRRYCDVNEGNFSQYAGPVFTGYPVCATVTAQMWSGGGAPYIDYKTQYAYLCD</sequence>
<gene>
    <name evidence="2" type="ORF">GCM10010319_65770</name>
</gene>